<sequence length="106" mass="11911">MDGRKWIVAKLDLCKAIWDISPIFGRRLLPRFGSCGVPRHDVHACGLSLHRFFESGDRAEHASFQGALGQQGEEAFDLIDPWYPSGESFNYPQAIESFGVFPILKT</sequence>
<proteinExistence type="predicted"/>
<dbReference type="RefSeq" id="WP_231144178.1">
    <property type="nucleotide sequence ID" value="NZ_CP088100.1"/>
</dbReference>
<organism evidence="1 2">
    <name type="scientific">Bradyrhizobium barranii</name>
    <dbReference type="NCBI Taxonomy" id="2992140"/>
    <lineage>
        <taxon>Bacteria</taxon>
        <taxon>Pseudomonadati</taxon>
        <taxon>Pseudomonadota</taxon>
        <taxon>Alphaproteobacteria</taxon>
        <taxon>Hyphomicrobiales</taxon>
        <taxon>Nitrobacteraceae</taxon>
        <taxon>Bradyrhizobium</taxon>
    </lineage>
</organism>
<evidence type="ECO:0000313" key="1">
    <source>
        <dbReference type="EMBL" id="UFW88399.1"/>
    </source>
</evidence>
<keyword evidence="2" id="KW-1185">Reference proteome</keyword>
<dbReference type="EMBL" id="CP088100">
    <property type="protein sequence ID" value="UFW88399.1"/>
    <property type="molecule type" value="Genomic_DNA"/>
</dbReference>
<dbReference type="Proteomes" id="UP001430990">
    <property type="component" value="Chromosome"/>
</dbReference>
<accession>A0ABY3QQV8</accession>
<protein>
    <submittedName>
        <fullName evidence="1">Uncharacterized protein</fullName>
    </submittedName>
</protein>
<reference evidence="1" key="1">
    <citation type="submission" date="2021-11" db="EMBL/GenBank/DDBJ databases">
        <title>Australian commercial rhizobial inoculants.</title>
        <authorList>
            <person name="Kohlmeier M.G."/>
            <person name="O'Hara G.W."/>
            <person name="Colombi E."/>
            <person name="Ramsay J.P."/>
            <person name="Terpolilli J."/>
        </authorList>
    </citation>
    <scope>NUCLEOTIDE SEQUENCE</scope>
    <source>
        <strain evidence="1">CC829</strain>
    </source>
</reference>
<gene>
    <name evidence="1" type="ORF">BjapCC829_07615</name>
</gene>
<evidence type="ECO:0000313" key="2">
    <source>
        <dbReference type="Proteomes" id="UP001430990"/>
    </source>
</evidence>
<name>A0ABY3QQV8_9BRAD</name>